<sequence>MPFDDERTTGHADVHEGAPRTIRAAVLHDEESRLRVIDIDVPVPKQGEALVKVVACGVEVRAGPVDERARAGQERCELGVDVVLRGLEPSARRVLEPALVGPIRRRGLPAYRLSRGIRACSRTRAQPRVGSPLSRGLVQYTELVVSMMNS</sequence>
<reference evidence="1" key="1">
    <citation type="journal article" date="2014" name="Int. J. Syst. Evol. Microbiol.">
        <title>Complete genome sequence of Corynebacterium casei LMG S-19264T (=DSM 44701T), isolated from a smear-ripened cheese.</title>
        <authorList>
            <consortium name="US DOE Joint Genome Institute (JGI-PGF)"/>
            <person name="Walter F."/>
            <person name="Albersmeier A."/>
            <person name="Kalinowski J."/>
            <person name="Ruckert C."/>
        </authorList>
    </citation>
    <scope>NUCLEOTIDE SEQUENCE</scope>
    <source>
        <strain evidence="1">CGMCC 1.8984</strain>
    </source>
</reference>
<dbReference type="AlphaFoldDB" id="A0A917UWP4"/>
<evidence type="ECO:0000313" key="1">
    <source>
        <dbReference type="EMBL" id="GGJ91131.1"/>
    </source>
</evidence>
<name>A0A917UWP4_9MICO</name>
<keyword evidence="2" id="KW-1185">Reference proteome</keyword>
<dbReference type="SUPFAM" id="SSF50129">
    <property type="entry name" value="GroES-like"/>
    <property type="match status" value="1"/>
</dbReference>
<evidence type="ECO:0000313" key="2">
    <source>
        <dbReference type="Proteomes" id="UP000636956"/>
    </source>
</evidence>
<proteinExistence type="predicted"/>
<gene>
    <name evidence="1" type="ORF">GCM10011372_31960</name>
</gene>
<comment type="caution">
    <text evidence="1">The sequence shown here is derived from an EMBL/GenBank/DDBJ whole genome shotgun (WGS) entry which is preliminary data.</text>
</comment>
<protein>
    <submittedName>
        <fullName evidence="1">Uncharacterized protein</fullName>
    </submittedName>
</protein>
<dbReference type="Gene3D" id="3.90.180.10">
    <property type="entry name" value="Medium-chain alcohol dehydrogenases, catalytic domain"/>
    <property type="match status" value="1"/>
</dbReference>
<dbReference type="EMBL" id="BMMD01000023">
    <property type="protein sequence ID" value="GGJ91131.1"/>
    <property type="molecule type" value="Genomic_DNA"/>
</dbReference>
<accession>A0A917UWP4</accession>
<organism evidence="1 2">
    <name type="scientific">Agromyces bauzanensis</name>
    <dbReference type="NCBI Taxonomy" id="1308924"/>
    <lineage>
        <taxon>Bacteria</taxon>
        <taxon>Bacillati</taxon>
        <taxon>Actinomycetota</taxon>
        <taxon>Actinomycetes</taxon>
        <taxon>Micrococcales</taxon>
        <taxon>Microbacteriaceae</taxon>
        <taxon>Agromyces</taxon>
    </lineage>
</organism>
<dbReference type="Proteomes" id="UP000636956">
    <property type="component" value="Unassembled WGS sequence"/>
</dbReference>
<reference evidence="1" key="2">
    <citation type="submission" date="2020-09" db="EMBL/GenBank/DDBJ databases">
        <authorList>
            <person name="Sun Q."/>
            <person name="Zhou Y."/>
        </authorList>
    </citation>
    <scope>NUCLEOTIDE SEQUENCE</scope>
    <source>
        <strain evidence="1">CGMCC 1.8984</strain>
    </source>
</reference>
<dbReference type="InterPro" id="IPR011032">
    <property type="entry name" value="GroES-like_sf"/>
</dbReference>